<sequence>MKNLRNIGCSVVDFSATTPLPLSAVAWDTSNDSLICAFGPSEEDAGIELKRIPPAAGPEEFSVIAAWDAPCPNSALPHDRILCLQHFPDSSTTCVVLAGGDIIAVREEPLPNEEQVEIVGSVDAGIAAAAWSPDEELLAIVTAADTLIFMTRHFESTINVTFSLDDVKVSNHVSVGWGKAETQFKGKRAKALRDPTVPEHVDEGLLSALDDGNVSVSWRGDGMYLAVNAIEGKARRMIRVYSREGVLDSVSEPVDYLEGPLSWRPAGNLITGIQRLEGNLRVVFFERNGLRHGEFDLRMDGSYEPHNEMARVIALQWNVDSSVLAVCFSQRIQLWTMGNYHYYLKQDISLVHSKAPWLALSWHPEKPLRLTAFEEYALQRRDFAATVVSGPTCPPNDFGITAVIDGKNLKLTPLRCANVPPPMSLHDISVPREIIHAAIDMSGTLISVLTSYEALVYRYNPSTIPVAPPELEMTFRIPKDLEHVVLRQIAFNKGNTPLLLAYDLHTKSDRIVSLDEREDLQMQVESATALTVAQPSGEVYVHLSDGNLIPCHSVVPEDINGSSIRRQICLPASAIQSEIVEVDEELVTFGLTAGGALYANDRLLARSCTSMITTLTHLIFTTSQHLLKFVHMTSVSELEVPPDAPETDERCRSIERGARLVTAIPSTYSVVLQMPRGNLETIYPRALVLASIRRSIAKGDYRNAFMTCRSQRVDMNILHDHDPDRFMKSVGEFIHQVKKSEDEDVSITMYKETLRKAPPSAELDAANGTVLLHNGSTTASPSVHSKVNRICDAFLAELESQSTKHLRNIITAHVCKSPPDLAAGLSVVANLRPQNQDLAERAAEHICFLADVNRLYDEALGLYDLDLTLLIAQQSQKDPREYLPYLQSLQEQADLRRKFNIDNDLGRYSKALNHLHAIGDFEELQRYVQKHELYSAAIDLYRYQEQKMNDLMKLYADFLSNRNRFKEAGISYEFLSDYSSASEAYRQAGMWREALSSATLAPEGIVNVEALGTDLAATCEETKDFYSAAMITWNYQSNPEEAVKMFCKGYHFSDAIRLVGLTRQPSWLETLIDPGLIDAAASMSEMLGECREQLRHQVPRLRELREKKASDPLAFFDGGAGGGEDVPDDMSIAPTEASTSGGTFMTRYTGRNSGTINTATSRKTSKNRRREERKRARGKKGTVYEEEYLVNSIARLIERVNGVKDEVRRLVEGLVRRRMRERAVAVETLMAEVVDGCRACIDEVFQVEKKAAPEGEDENGLGDRPVGADGVLWDSLDTMGRKREPPLVKEFGRLSLLGSKVTK</sequence>
<evidence type="ECO:0000256" key="3">
    <source>
        <dbReference type="ARBA" id="ARBA00022490"/>
    </source>
</evidence>
<dbReference type="OrthoDB" id="40048at2759"/>
<dbReference type="GO" id="GO:0033588">
    <property type="term" value="C:elongator holoenzyme complex"/>
    <property type="evidence" value="ECO:0007669"/>
    <property type="project" value="InterPro"/>
</dbReference>
<feature type="domain" description="ELP1 N-terminal second beta-propeller" evidence="8">
    <location>
        <begin position="403"/>
        <end position="661"/>
    </location>
</feature>
<dbReference type="Pfam" id="PF04762">
    <property type="entry name" value="Beta-prop_ELP1_1st"/>
    <property type="match status" value="1"/>
</dbReference>
<dbReference type="PANTHER" id="PTHR12747">
    <property type="entry name" value="ELONGATOR COMPLEX PROTEIN 1"/>
    <property type="match status" value="1"/>
</dbReference>
<keyword evidence="12" id="KW-0418">Kinase</keyword>
<comment type="similarity">
    <text evidence="2 5">Belongs to the ELP1/IKA1 family.</text>
</comment>
<evidence type="ECO:0000256" key="6">
    <source>
        <dbReference type="SAM" id="MobiDB-lite"/>
    </source>
</evidence>
<evidence type="ECO:0000256" key="5">
    <source>
        <dbReference type="PIRNR" id="PIRNR017233"/>
    </source>
</evidence>
<dbReference type="GO" id="GO:0002926">
    <property type="term" value="P:tRNA wobble base 5-methoxycarbonylmethyl-2-thiouridinylation"/>
    <property type="evidence" value="ECO:0007669"/>
    <property type="project" value="TreeGrafter"/>
</dbReference>
<evidence type="ECO:0000259" key="10">
    <source>
        <dbReference type="Pfam" id="PF23925"/>
    </source>
</evidence>
<feature type="domain" description="ELP1 three-helical bundle" evidence="11">
    <location>
        <begin position="1068"/>
        <end position="1237"/>
    </location>
</feature>
<dbReference type="GO" id="GO:0016301">
    <property type="term" value="F:kinase activity"/>
    <property type="evidence" value="ECO:0007669"/>
    <property type="project" value="UniProtKB-KW"/>
</dbReference>
<dbReference type="InterPro" id="IPR056166">
    <property type="entry name" value="TPR_ELP1"/>
</dbReference>
<dbReference type="GO" id="GO:0005829">
    <property type="term" value="C:cytosol"/>
    <property type="evidence" value="ECO:0007669"/>
    <property type="project" value="TreeGrafter"/>
</dbReference>
<feature type="domain" description="ELP1 first N-terminal beta-propeller" evidence="7">
    <location>
        <begin position="1"/>
        <end position="365"/>
    </location>
</feature>
<proteinExistence type="inferred from homology"/>
<protein>
    <recommendedName>
        <fullName evidence="5">Elongator complex protein 1</fullName>
    </recommendedName>
</protein>
<evidence type="ECO:0000259" key="7">
    <source>
        <dbReference type="Pfam" id="PF04762"/>
    </source>
</evidence>
<evidence type="ECO:0000259" key="9">
    <source>
        <dbReference type="Pfam" id="PF23878"/>
    </source>
</evidence>
<evidence type="ECO:0000313" key="13">
    <source>
        <dbReference type="Proteomes" id="UP000799772"/>
    </source>
</evidence>
<evidence type="ECO:0000256" key="1">
    <source>
        <dbReference type="ARBA" id="ARBA00005043"/>
    </source>
</evidence>
<dbReference type="Proteomes" id="UP000799772">
    <property type="component" value="Unassembled WGS sequence"/>
</dbReference>
<comment type="caution">
    <text evidence="12">The sequence shown here is derived from an EMBL/GenBank/DDBJ whole genome shotgun (WGS) entry which is preliminary data.</text>
</comment>
<dbReference type="GO" id="GO:0005634">
    <property type="term" value="C:nucleus"/>
    <property type="evidence" value="ECO:0007669"/>
    <property type="project" value="UniProtKB-SubCell"/>
</dbReference>
<keyword evidence="4" id="KW-0819">tRNA processing</keyword>
<dbReference type="Pfam" id="PF23878">
    <property type="entry name" value="TPR_ELP1"/>
    <property type="match status" value="1"/>
</dbReference>
<dbReference type="Pfam" id="PF23936">
    <property type="entry name" value="HB_ELP1"/>
    <property type="match status" value="1"/>
</dbReference>
<dbReference type="InterPro" id="IPR056164">
    <property type="entry name" value="Beta-prop_ELP1_1st"/>
</dbReference>
<evidence type="ECO:0000256" key="2">
    <source>
        <dbReference type="ARBA" id="ARBA00006086"/>
    </source>
</evidence>
<dbReference type="SUPFAM" id="SSF69322">
    <property type="entry name" value="Tricorn protease domain 2"/>
    <property type="match status" value="1"/>
</dbReference>
<dbReference type="Pfam" id="PF23797">
    <property type="entry name" value="Beta-prop_ELP1_2nd"/>
    <property type="match status" value="1"/>
</dbReference>
<keyword evidence="12" id="KW-0808">Transferase</keyword>
<comment type="function">
    <text evidence="5">Component of the elongator complex which is required for multiple tRNA modifications, including mcm5U (5-methoxycarbonylmethyl uridine), mcm5s2U (5-methoxycarbonylmethyl-2-thiouridine), and ncm5U (5-carbamoylmethyl uridine). The elongator complex catalyzes formation of carboxymethyluridine in the wobble base at position 34 in tRNAs.</text>
</comment>
<dbReference type="InterPro" id="IPR056169">
    <property type="entry name" value="HB_ELP1"/>
</dbReference>
<dbReference type="Pfam" id="PF23925">
    <property type="entry name" value="A-sol_ELP1"/>
    <property type="match status" value="1"/>
</dbReference>
<feature type="domain" description="ELP1 alpha-solenoid" evidence="10">
    <location>
        <begin position="685"/>
        <end position="889"/>
    </location>
</feature>
<keyword evidence="13" id="KW-1185">Reference proteome</keyword>
<evidence type="ECO:0000259" key="8">
    <source>
        <dbReference type="Pfam" id="PF23797"/>
    </source>
</evidence>
<dbReference type="InterPro" id="IPR056167">
    <property type="entry name" value="A-sol_ELP1"/>
</dbReference>
<keyword evidence="5" id="KW-0539">Nucleus</keyword>
<dbReference type="PIRSF" id="PIRSF017233">
    <property type="entry name" value="IKAP"/>
    <property type="match status" value="1"/>
</dbReference>
<keyword evidence="3 5" id="KW-0963">Cytoplasm</keyword>
<gene>
    <name evidence="12" type="ORF">NA57DRAFT_74251</name>
</gene>
<comment type="subcellular location">
    <subcellularLocation>
        <location evidence="5">Cytoplasm</location>
    </subcellularLocation>
    <subcellularLocation>
        <location evidence="5">Nucleus</location>
    </subcellularLocation>
</comment>
<comment type="pathway">
    <text evidence="1">tRNA modification; 5-methoxycarbonylmethyl-2-thiouridine-tRNA biosynthesis.</text>
</comment>
<feature type="region of interest" description="Disordered" evidence="6">
    <location>
        <begin position="1115"/>
        <end position="1180"/>
    </location>
</feature>
<dbReference type="InterPro" id="IPR006849">
    <property type="entry name" value="Elp1"/>
</dbReference>
<reference evidence="12" key="1">
    <citation type="journal article" date="2020" name="Stud. Mycol.">
        <title>101 Dothideomycetes genomes: a test case for predicting lifestyles and emergence of pathogens.</title>
        <authorList>
            <person name="Haridas S."/>
            <person name="Albert R."/>
            <person name="Binder M."/>
            <person name="Bloem J."/>
            <person name="Labutti K."/>
            <person name="Salamov A."/>
            <person name="Andreopoulos B."/>
            <person name="Baker S."/>
            <person name="Barry K."/>
            <person name="Bills G."/>
            <person name="Bluhm B."/>
            <person name="Cannon C."/>
            <person name="Castanera R."/>
            <person name="Culley D."/>
            <person name="Daum C."/>
            <person name="Ezra D."/>
            <person name="Gonzalez J."/>
            <person name="Henrissat B."/>
            <person name="Kuo A."/>
            <person name="Liang C."/>
            <person name="Lipzen A."/>
            <person name="Lutzoni F."/>
            <person name="Magnuson J."/>
            <person name="Mondo S."/>
            <person name="Nolan M."/>
            <person name="Ohm R."/>
            <person name="Pangilinan J."/>
            <person name="Park H.-J."/>
            <person name="Ramirez L."/>
            <person name="Alfaro M."/>
            <person name="Sun H."/>
            <person name="Tritt A."/>
            <person name="Yoshinaga Y."/>
            <person name="Zwiers L.-H."/>
            <person name="Turgeon B."/>
            <person name="Goodwin S."/>
            <person name="Spatafora J."/>
            <person name="Crous P."/>
            <person name="Grigoriev I."/>
        </authorList>
    </citation>
    <scope>NUCLEOTIDE SEQUENCE</scope>
    <source>
        <strain evidence="12">CBS 133067</strain>
    </source>
</reference>
<dbReference type="EMBL" id="ML978124">
    <property type="protein sequence ID" value="KAF2100651.1"/>
    <property type="molecule type" value="Genomic_DNA"/>
</dbReference>
<accession>A0A9P4IM51</accession>
<dbReference type="PANTHER" id="PTHR12747:SF0">
    <property type="entry name" value="ELONGATOR COMPLEX PROTEIN 1"/>
    <property type="match status" value="1"/>
</dbReference>
<evidence type="ECO:0000313" key="12">
    <source>
        <dbReference type="EMBL" id="KAF2100651.1"/>
    </source>
</evidence>
<dbReference type="InterPro" id="IPR056165">
    <property type="entry name" value="Beta-prop_ELP1_2nd"/>
</dbReference>
<dbReference type="GO" id="GO:0000049">
    <property type="term" value="F:tRNA binding"/>
    <property type="evidence" value="ECO:0007669"/>
    <property type="project" value="TreeGrafter"/>
</dbReference>
<evidence type="ECO:0000259" key="11">
    <source>
        <dbReference type="Pfam" id="PF23936"/>
    </source>
</evidence>
<name>A0A9P4IM51_9PEZI</name>
<organism evidence="12 13">
    <name type="scientific">Rhizodiscina lignyota</name>
    <dbReference type="NCBI Taxonomy" id="1504668"/>
    <lineage>
        <taxon>Eukaryota</taxon>
        <taxon>Fungi</taxon>
        <taxon>Dikarya</taxon>
        <taxon>Ascomycota</taxon>
        <taxon>Pezizomycotina</taxon>
        <taxon>Dothideomycetes</taxon>
        <taxon>Pleosporomycetidae</taxon>
        <taxon>Aulographales</taxon>
        <taxon>Rhizodiscinaceae</taxon>
        <taxon>Rhizodiscina</taxon>
    </lineage>
</organism>
<evidence type="ECO:0000256" key="4">
    <source>
        <dbReference type="ARBA" id="ARBA00022694"/>
    </source>
</evidence>
<feature type="domain" description="ELP1 TPR" evidence="9">
    <location>
        <begin position="897"/>
        <end position="1057"/>
    </location>
</feature>